<dbReference type="GeneID" id="97241911"/>
<dbReference type="Gene3D" id="3.40.1380.10">
    <property type="match status" value="1"/>
</dbReference>
<evidence type="ECO:0000256" key="2">
    <source>
        <dbReference type="ARBA" id="ARBA00004170"/>
    </source>
</evidence>
<evidence type="ECO:0008006" key="12">
    <source>
        <dbReference type="Google" id="ProtNLM"/>
    </source>
</evidence>
<accession>A0A162K7W0</accession>
<comment type="similarity">
    <text evidence="3">Belongs to the ATPase gamma chain family.</text>
</comment>
<sequence length="293" mass="31220">MSGRLHDVEARIGTVRQLEAIVTAMRGIASVRAREARERIQAVRAHADIVGRAIGDALAMQADDDRGGAPRRVAPMRTALLVVTPDQGFVGGLPDRLLDRAMEAAGSAPVDLLIVGDRGLMLAGVRGLDVAWSVPMSAHVDDVPALADHVAGALYDRLDTGRVRQLAVVHGTPSAGGEGNTVEIIHRQLVPFDFSRFPVSGRRVAPLITLPPAELLDGLAAEYVFAELCEVLLLAYAAENTARMTAMIAAKTGIERRREDLTNLARRIHQDEITDEIIELATGGMAVGRNGAG</sequence>
<dbReference type="SUPFAM" id="SSF52943">
    <property type="entry name" value="ATP synthase (F1-ATPase), gamma subunit"/>
    <property type="match status" value="1"/>
</dbReference>
<organism evidence="10 11">
    <name type="scientific">Tistrella mobilis</name>
    <dbReference type="NCBI Taxonomy" id="171437"/>
    <lineage>
        <taxon>Bacteria</taxon>
        <taxon>Pseudomonadati</taxon>
        <taxon>Pseudomonadota</taxon>
        <taxon>Alphaproteobacteria</taxon>
        <taxon>Geminicoccales</taxon>
        <taxon>Geminicoccaceae</taxon>
        <taxon>Tistrella</taxon>
    </lineage>
</organism>
<evidence type="ECO:0000256" key="1">
    <source>
        <dbReference type="ARBA" id="ARBA00003456"/>
    </source>
</evidence>
<dbReference type="EMBL" id="LPZR01000194">
    <property type="protein sequence ID" value="KYO50658.1"/>
    <property type="molecule type" value="Genomic_DNA"/>
</dbReference>
<protein>
    <recommendedName>
        <fullName evidence="12">H+transporting two-sector ATPase gamma subunit</fullName>
    </recommendedName>
</protein>
<evidence type="ECO:0000313" key="11">
    <source>
        <dbReference type="Proteomes" id="UP000075787"/>
    </source>
</evidence>
<comment type="function">
    <text evidence="1">Produces ATP from ADP in the presence of a proton gradient across the membrane. The gamma chain is believed to be important in regulating ATPase activity and the flow of protons through the CF(0) complex.</text>
</comment>
<dbReference type="Proteomes" id="UP000075787">
    <property type="component" value="Unassembled WGS sequence"/>
</dbReference>
<keyword evidence="5" id="KW-0375">Hydrogen ion transport</keyword>
<dbReference type="Pfam" id="PF00231">
    <property type="entry name" value="ATP-synt"/>
    <property type="match status" value="1"/>
</dbReference>
<keyword evidence="9" id="KW-0066">ATP synthesis</keyword>
<dbReference type="OrthoDB" id="6169121at2"/>
<dbReference type="Gene3D" id="1.10.287.80">
    <property type="entry name" value="ATP synthase, gamma subunit, helix hairpin domain"/>
    <property type="match status" value="1"/>
</dbReference>
<evidence type="ECO:0000256" key="9">
    <source>
        <dbReference type="ARBA" id="ARBA00023310"/>
    </source>
</evidence>
<dbReference type="GO" id="GO:0045259">
    <property type="term" value="C:proton-transporting ATP synthase complex"/>
    <property type="evidence" value="ECO:0007669"/>
    <property type="project" value="UniProtKB-KW"/>
</dbReference>
<evidence type="ECO:0000313" key="10">
    <source>
        <dbReference type="EMBL" id="KYO50658.1"/>
    </source>
</evidence>
<keyword evidence="4" id="KW-0813">Transport</keyword>
<dbReference type="AlphaFoldDB" id="A0A162K7W0"/>
<dbReference type="InterPro" id="IPR035968">
    <property type="entry name" value="ATP_synth_F1_ATPase_gsu"/>
</dbReference>
<dbReference type="RefSeq" id="WP_062767656.1">
    <property type="nucleotide sequence ID" value="NZ_CP121045.1"/>
</dbReference>
<evidence type="ECO:0000256" key="6">
    <source>
        <dbReference type="ARBA" id="ARBA00023065"/>
    </source>
</evidence>
<comment type="caution">
    <text evidence="10">The sequence shown here is derived from an EMBL/GenBank/DDBJ whole genome shotgun (WGS) entry which is preliminary data.</text>
</comment>
<comment type="subcellular location">
    <subcellularLocation>
        <location evidence="2">Membrane</location>
        <topology evidence="2">Peripheral membrane protein</topology>
    </subcellularLocation>
</comment>
<keyword evidence="7" id="KW-0472">Membrane</keyword>
<gene>
    <name evidence="10" type="ORF">AUP44_11890</name>
</gene>
<evidence type="ECO:0000256" key="3">
    <source>
        <dbReference type="ARBA" id="ARBA00007681"/>
    </source>
</evidence>
<dbReference type="InterPro" id="IPR000131">
    <property type="entry name" value="ATP_synth_F1_gsu"/>
</dbReference>
<name>A0A162K7W0_9PROT</name>
<dbReference type="PRINTS" id="PR00126">
    <property type="entry name" value="ATPASEGAMMA"/>
</dbReference>
<proteinExistence type="inferred from homology"/>
<keyword evidence="8" id="KW-0139">CF(1)</keyword>
<evidence type="ECO:0000256" key="5">
    <source>
        <dbReference type="ARBA" id="ARBA00022781"/>
    </source>
</evidence>
<keyword evidence="6" id="KW-0406">Ion transport</keyword>
<evidence type="ECO:0000256" key="4">
    <source>
        <dbReference type="ARBA" id="ARBA00022448"/>
    </source>
</evidence>
<evidence type="ECO:0000256" key="7">
    <source>
        <dbReference type="ARBA" id="ARBA00023136"/>
    </source>
</evidence>
<evidence type="ECO:0000256" key="8">
    <source>
        <dbReference type="ARBA" id="ARBA00023196"/>
    </source>
</evidence>
<dbReference type="GO" id="GO:0046933">
    <property type="term" value="F:proton-transporting ATP synthase activity, rotational mechanism"/>
    <property type="evidence" value="ECO:0007669"/>
    <property type="project" value="InterPro"/>
</dbReference>
<reference evidence="10 11" key="1">
    <citation type="submission" date="2015-12" db="EMBL/GenBank/DDBJ databases">
        <title>Genome sequence of Tistrella mobilis MCCC 1A02139.</title>
        <authorList>
            <person name="Lu L."/>
            <person name="Lai Q."/>
            <person name="Shao Z."/>
            <person name="Qian P."/>
        </authorList>
    </citation>
    <scope>NUCLEOTIDE SEQUENCE [LARGE SCALE GENOMIC DNA]</scope>
    <source>
        <strain evidence="10 11">MCCC 1A02139</strain>
    </source>
</reference>